<dbReference type="EMBL" id="SOZI01000026">
    <property type="protein sequence ID" value="TNY22400.1"/>
    <property type="molecule type" value="Genomic_DNA"/>
</dbReference>
<accession>A0A5C5FZU3</accession>
<evidence type="ECO:0000313" key="2">
    <source>
        <dbReference type="EMBL" id="TNY22400.1"/>
    </source>
</evidence>
<comment type="caution">
    <text evidence="2">The sequence shown here is derived from an EMBL/GenBank/DDBJ whole genome shotgun (WGS) entry which is preliminary data.</text>
</comment>
<protein>
    <submittedName>
        <fullName evidence="2">Uncharacterized protein</fullName>
    </submittedName>
</protein>
<reference evidence="2 3" key="1">
    <citation type="submission" date="2019-03" db="EMBL/GenBank/DDBJ databases">
        <title>Rhodosporidium diobovatum UCD-FST 08-225 genome sequencing, assembly, and annotation.</title>
        <authorList>
            <person name="Fakankun I.U."/>
            <person name="Fristensky B."/>
            <person name="Levin D.B."/>
        </authorList>
    </citation>
    <scope>NUCLEOTIDE SEQUENCE [LARGE SCALE GENOMIC DNA]</scope>
    <source>
        <strain evidence="2 3">UCD-FST 08-225</strain>
    </source>
</reference>
<name>A0A5C5FZU3_9BASI</name>
<evidence type="ECO:0000313" key="3">
    <source>
        <dbReference type="Proteomes" id="UP000311382"/>
    </source>
</evidence>
<dbReference type="AlphaFoldDB" id="A0A5C5FZU3"/>
<gene>
    <name evidence="2" type="ORF">DMC30DRAFT_149217</name>
</gene>
<evidence type="ECO:0000256" key="1">
    <source>
        <dbReference type="SAM" id="MobiDB-lite"/>
    </source>
</evidence>
<feature type="region of interest" description="Disordered" evidence="1">
    <location>
        <begin position="212"/>
        <end position="259"/>
    </location>
</feature>
<proteinExistence type="predicted"/>
<organism evidence="2 3">
    <name type="scientific">Rhodotorula diobovata</name>
    <dbReference type="NCBI Taxonomy" id="5288"/>
    <lineage>
        <taxon>Eukaryota</taxon>
        <taxon>Fungi</taxon>
        <taxon>Dikarya</taxon>
        <taxon>Basidiomycota</taxon>
        <taxon>Pucciniomycotina</taxon>
        <taxon>Microbotryomycetes</taxon>
        <taxon>Sporidiobolales</taxon>
        <taxon>Sporidiobolaceae</taxon>
        <taxon>Rhodotorula</taxon>
    </lineage>
</organism>
<dbReference type="Proteomes" id="UP000311382">
    <property type="component" value="Unassembled WGS sequence"/>
</dbReference>
<sequence length="259" mass="28937">MSSPRGEPVALDPEGWPSGLTWADYEQTARLVAQHAERAARGDRARQQERRAYMTKWLRGLSKGSCRRFFEFMPASFRRCAIETVRGYDDLLTSWHEPVPDKKRKRKKEKNAMGDLPSGWVLLMAEYEKWKEPYPDDVVTAEEKAEYESQRARAAAYVHAVIEERQRERAGPVRFALAPLFPLECAADAELLNAASGACRLPLARAGVPSARATRGTMACSSTRVSSTAQQRGLPSPPFSTTPPRTVGAAEARWSPRTT</sequence>
<keyword evidence="3" id="KW-1185">Reference proteome</keyword>
<feature type="compositionally biased region" description="Polar residues" evidence="1">
    <location>
        <begin position="219"/>
        <end position="233"/>
    </location>
</feature>